<sequence length="408" mass="47406">MQRVVIDEPYEFVPPVKAEWWPTLIQYYLTRHLRKAYGIHEVEVRDAEKLRASVEAGHGIIISPNHCRMSDPLTMGMLSREIDRHLYSMASWHLFKQSWLAQFVMRRMGGFSVYREGVDRQAIDQAVEVLIEGRRPLVIFPEGAISRHNDRLMPLIGGVSFIARTAAKRREKAGVDGGVVIHPIGIRYFFQGNLEESVKPVLDEIESHFSWFSQTEKPLVERIRQIGQALLSLKEIEYFGWARTGDFYERVDKLIHDMLEKLEQRWGIKHGEEDSSEESIVARVKALRSTILPGLIENNLNEEERQDRWRQLAACYYVQQMSHYPRNYVRMSEKNIQEHILETVERFEEDFTDKVRIHGPLKVVLQVGDPIEVASRRDRSAEGDPVMDNLRGQLQSMVSKLSEEAVRV</sequence>
<evidence type="ECO:0000256" key="1">
    <source>
        <dbReference type="ARBA" id="ARBA00005189"/>
    </source>
</evidence>
<evidence type="ECO:0000259" key="4">
    <source>
        <dbReference type="SMART" id="SM00563"/>
    </source>
</evidence>
<dbReference type="InterPro" id="IPR002123">
    <property type="entry name" value="Plipid/glycerol_acylTrfase"/>
</dbReference>
<dbReference type="EMBL" id="CP036263">
    <property type="protein sequence ID" value="QDT00026.1"/>
    <property type="molecule type" value="Genomic_DNA"/>
</dbReference>
<dbReference type="Pfam" id="PF01553">
    <property type="entry name" value="Acyltransferase"/>
    <property type="match status" value="1"/>
</dbReference>
<evidence type="ECO:0000256" key="2">
    <source>
        <dbReference type="ARBA" id="ARBA00022679"/>
    </source>
</evidence>
<dbReference type="KEGG" id="amob:HG15A2_33610"/>
<reference evidence="5 6" key="1">
    <citation type="submission" date="2019-02" db="EMBL/GenBank/DDBJ databases">
        <title>Deep-cultivation of Planctomycetes and their phenomic and genomic characterization uncovers novel biology.</title>
        <authorList>
            <person name="Wiegand S."/>
            <person name="Jogler M."/>
            <person name="Boedeker C."/>
            <person name="Pinto D."/>
            <person name="Vollmers J."/>
            <person name="Rivas-Marin E."/>
            <person name="Kohn T."/>
            <person name="Peeters S.H."/>
            <person name="Heuer A."/>
            <person name="Rast P."/>
            <person name="Oberbeckmann S."/>
            <person name="Bunk B."/>
            <person name="Jeske O."/>
            <person name="Meyerdierks A."/>
            <person name="Storesund J.E."/>
            <person name="Kallscheuer N."/>
            <person name="Luecker S."/>
            <person name="Lage O.M."/>
            <person name="Pohl T."/>
            <person name="Merkel B.J."/>
            <person name="Hornburger P."/>
            <person name="Mueller R.-W."/>
            <person name="Bruemmer F."/>
            <person name="Labrenz M."/>
            <person name="Spormann A.M."/>
            <person name="Op den Camp H."/>
            <person name="Overmann J."/>
            <person name="Amann R."/>
            <person name="Jetten M.S.M."/>
            <person name="Mascher T."/>
            <person name="Medema M.H."/>
            <person name="Devos D.P."/>
            <person name="Kaster A.-K."/>
            <person name="Ovreas L."/>
            <person name="Rohde M."/>
            <person name="Galperin M.Y."/>
            <person name="Jogler C."/>
        </authorList>
    </citation>
    <scope>NUCLEOTIDE SEQUENCE [LARGE SCALE GENOMIC DNA]</scope>
    <source>
        <strain evidence="5 6">HG15A2</strain>
    </source>
</reference>
<accession>A0A517MYQ9</accession>
<evidence type="ECO:0000313" key="5">
    <source>
        <dbReference type="EMBL" id="QDT00026.1"/>
    </source>
</evidence>
<comment type="pathway">
    <text evidence="1">Lipid metabolism.</text>
</comment>
<organism evidence="5 6">
    <name type="scientific">Adhaeretor mobilis</name>
    <dbReference type="NCBI Taxonomy" id="1930276"/>
    <lineage>
        <taxon>Bacteria</taxon>
        <taxon>Pseudomonadati</taxon>
        <taxon>Planctomycetota</taxon>
        <taxon>Planctomycetia</taxon>
        <taxon>Pirellulales</taxon>
        <taxon>Lacipirellulaceae</taxon>
        <taxon>Adhaeretor</taxon>
    </lineage>
</organism>
<dbReference type="SUPFAM" id="SSF69593">
    <property type="entry name" value="Glycerol-3-phosphate (1)-acyltransferase"/>
    <property type="match status" value="1"/>
</dbReference>
<keyword evidence="3 5" id="KW-0012">Acyltransferase</keyword>
<dbReference type="GO" id="GO:0006654">
    <property type="term" value="P:phosphatidic acid biosynthetic process"/>
    <property type="evidence" value="ECO:0007669"/>
    <property type="project" value="TreeGrafter"/>
</dbReference>
<dbReference type="AlphaFoldDB" id="A0A517MYQ9"/>
<dbReference type="PANTHER" id="PTHR10434">
    <property type="entry name" value="1-ACYL-SN-GLYCEROL-3-PHOSPHATE ACYLTRANSFERASE"/>
    <property type="match status" value="1"/>
</dbReference>
<name>A0A517MYQ9_9BACT</name>
<proteinExistence type="predicted"/>
<dbReference type="CDD" id="cd07989">
    <property type="entry name" value="LPLAT_AGPAT-like"/>
    <property type="match status" value="1"/>
</dbReference>
<dbReference type="OrthoDB" id="9806008at2"/>
<evidence type="ECO:0000256" key="3">
    <source>
        <dbReference type="ARBA" id="ARBA00023315"/>
    </source>
</evidence>
<dbReference type="Proteomes" id="UP000319852">
    <property type="component" value="Chromosome"/>
</dbReference>
<evidence type="ECO:0000313" key="6">
    <source>
        <dbReference type="Proteomes" id="UP000319852"/>
    </source>
</evidence>
<dbReference type="SMART" id="SM00563">
    <property type="entry name" value="PlsC"/>
    <property type="match status" value="1"/>
</dbReference>
<gene>
    <name evidence="5" type="ORF">HG15A2_33610</name>
</gene>
<dbReference type="RefSeq" id="WP_145061230.1">
    <property type="nucleotide sequence ID" value="NZ_CP036263.1"/>
</dbReference>
<keyword evidence="2 5" id="KW-0808">Transferase</keyword>
<dbReference type="GO" id="GO:0003841">
    <property type="term" value="F:1-acylglycerol-3-phosphate O-acyltransferase activity"/>
    <property type="evidence" value="ECO:0007669"/>
    <property type="project" value="TreeGrafter"/>
</dbReference>
<keyword evidence="6" id="KW-1185">Reference proteome</keyword>
<feature type="domain" description="Phospholipid/glycerol acyltransferase" evidence="4">
    <location>
        <begin position="60"/>
        <end position="189"/>
    </location>
</feature>
<protein>
    <submittedName>
        <fullName evidence="5">Acyltransferase</fullName>
    </submittedName>
</protein>
<dbReference type="PANTHER" id="PTHR10434:SF40">
    <property type="entry name" value="1-ACYL-SN-GLYCEROL-3-PHOSPHATE ACYLTRANSFERASE"/>
    <property type="match status" value="1"/>
</dbReference>